<dbReference type="InterPro" id="IPR024858">
    <property type="entry name" value="GOLGA"/>
</dbReference>
<feature type="compositionally biased region" description="Polar residues" evidence="3">
    <location>
        <begin position="420"/>
        <end position="430"/>
    </location>
</feature>
<feature type="compositionally biased region" description="Low complexity" evidence="3">
    <location>
        <begin position="48"/>
        <end position="59"/>
    </location>
</feature>
<dbReference type="WBParaSite" id="TMUE_1000005836.1">
    <property type="protein sequence ID" value="TMUE_1000005836.1"/>
    <property type="gene ID" value="WBGene00290959"/>
</dbReference>
<evidence type="ECO:0000256" key="1">
    <source>
        <dbReference type="ARBA" id="ARBA00023054"/>
    </source>
</evidence>
<keyword evidence="1 2" id="KW-0175">Coiled coil</keyword>
<dbReference type="Proteomes" id="UP000046395">
    <property type="component" value="Unassembled WGS sequence"/>
</dbReference>
<feature type="region of interest" description="Disordered" evidence="3">
    <location>
        <begin position="420"/>
        <end position="441"/>
    </location>
</feature>
<feature type="region of interest" description="Disordered" evidence="3">
    <location>
        <begin position="659"/>
        <end position="685"/>
    </location>
</feature>
<feature type="compositionally biased region" description="Polar residues" evidence="3">
    <location>
        <begin position="809"/>
        <end position="824"/>
    </location>
</feature>
<feature type="coiled-coil region" evidence="2">
    <location>
        <begin position="212"/>
        <end position="298"/>
    </location>
</feature>
<evidence type="ECO:0000256" key="3">
    <source>
        <dbReference type="SAM" id="MobiDB-lite"/>
    </source>
</evidence>
<organism evidence="5 6">
    <name type="scientific">Trichuris muris</name>
    <name type="common">Mouse whipworm</name>
    <dbReference type="NCBI Taxonomy" id="70415"/>
    <lineage>
        <taxon>Eukaryota</taxon>
        <taxon>Metazoa</taxon>
        <taxon>Ecdysozoa</taxon>
        <taxon>Nematoda</taxon>
        <taxon>Enoplea</taxon>
        <taxon>Dorylaimia</taxon>
        <taxon>Trichinellida</taxon>
        <taxon>Trichuridae</taxon>
        <taxon>Trichuris</taxon>
    </lineage>
</organism>
<dbReference type="GO" id="GO:0005801">
    <property type="term" value="C:cis-Golgi network"/>
    <property type="evidence" value="ECO:0007669"/>
    <property type="project" value="TreeGrafter"/>
</dbReference>
<dbReference type="PANTHER" id="PTHR10881:SF46">
    <property type="entry name" value="GOLGIN SUBFAMILY A MEMBER 2"/>
    <property type="match status" value="1"/>
</dbReference>
<evidence type="ECO:0000256" key="2">
    <source>
        <dbReference type="SAM" id="Coils"/>
    </source>
</evidence>
<dbReference type="GO" id="GO:0007030">
    <property type="term" value="P:Golgi organization"/>
    <property type="evidence" value="ECO:0007669"/>
    <property type="project" value="TreeGrafter"/>
</dbReference>
<dbReference type="GO" id="GO:0000137">
    <property type="term" value="C:Golgi cis cisterna"/>
    <property type="evidence" value="ECO:0007669"/>
    <property type="project" value="TreeGrafter"/>
</dbReference>
<evidence type="ECO:0000313" key="5">
    <source>
        <dbReference type="Proteomes" id="UP000046395"/>
    </source>
</evidence>
<keyword evidence="5" id="KW-1185">Reference proteome</keyword>
<dbReference type="PANTHER" id="PTHR10881">
    <property type="entry name" value="GOLGIN SUBFAMILY A MEMBER-RELATED"/>
    <property type="match status" value="1"/>
</dbReference>
<dbReference type="Pfam" id="PF15070">
    <property type="entry name" value="GOLGA2L5"/>
    <property type="match status" value="2"/>
</dbReference>
<feature type="compositionally biased region" description="Basic and acidic residues" evidence="3">
    <location>
        <begin position="36"/>
        <end position="47"/>
    </location>
</feature>
<feature type="region of interest" description="Disordered" evidence="3">
    <location>
        <begin position="16"/>
        <end position="63"/>
    </location>
</feature>
<dbReference type="AlphaFoldDB" id="A0A5S6QEN6"/>
<reference evidence="6" key="1">
    <citation type="submission" date="2019-12" db="UniProtKB">
        <authorList>
            <consortium name="WormBaseParasite"/>
        </authorList>
    </citation>
    <scope>IDENTIFICATION</scope>
</reference>
<evidence type="ECO:0000313" key="6">
    <source>
        <dbReference type="WBParaSite" id="TMUE_1000005836.1"/>
    </source>
</evidence>
<evidence type="ECO:0000259" key="4">
    <source>
        <dbReference type="Pfam" id="PF15070"/>
    </source>
</evidence>
<sequence length="901" mass="100215">MDPVRTEKLKAAKRILDEYQKRRRSPVPSLHGSGVAHEKEEFQRADGSESSGNNGEPSSVASLDEVTTTVNPFVATATQDEQKFVLASQNHERRAWEEGHPNGVDCFAQPCESKSSNLDTTAAAMGATVVNTHVYKIRELSRKLHSETAAKDKLNYELSCLLESYSQLRAAHDLLLRERASLQEAHKSLPISNGGSQAVDYAEVLSVMVDEKARLQSQLRQAMDMANAQKEEKDLIEQQFNKAVQTLELCQADLNRAHEELRLLGVHARELEEQLRAKENELEQLGSLYREAAKARQELEFRLSASKVEVLNATETIEHLQRAVTLRKDKQLESSGGSLSSDAPVENIEQRNLVLSAENASLKEEVAKLQAEAMYAQSVQTARARQLNDEVKKLQVERDSLLLARKELEARLQAQLSHFESSQMGTTAGEHSTESPSDHVKLGVSDPEPHLPSNVVVQDSVGGQEETIQNQASEISMLRQALLVKEDQLKSLSAQVEENSRCAQDFGSVLEQLHNERVTSCRAISQNSSLKEQLLELEEKFIKMSVTNAELTNELQMAMRKLALRSSKNLAADGNFSNLLDSLKSNNATGGTHSAVNGRLAELEQSSATPTEEQSPPAGFLQTAVQESDELDHQLGNHGNGQLVPGLGSLENTVDTRQLSSMDRSHDQTDSEVDPSITTDSEDDSQVERLRHHIADLQERFNTALAVNANLVNQNERLDHLVVQLQNETDTIGEFITLYRHQRQVIQQRLYEREEYTAHVCREKELMKEKVVELRNLFTELLLEVGVLKNYALPSPSSRKRYQSKSSQLEQANTGLNSVTSSAPTAEAISQETAASLPVIGKEDVGEEPFEDVDALNKAYSLAERINSLIMELQKPELSNNMPPTDPRLHCKQCIGKMITL</sequence>
<protein>
    <submittedName>
        <fullName evidence="6">Golgin subfamily A conserved domain-containing protein</fullName>
    </submittedName>
</protein>
<dbReference type="STRING" id="70415.A0A5S6QEN6"/>
<dbReference type="GO" id="GO:0032580">
    <property type="term" value="C:Golgi cisterna membrane"/>
    <property type="evidence" value="ECO:0007669"/>
    <property type="project" value="TreeGrafter"/>
</dbReference>
<proteinExistence type="predicted"/>
<name>A0A5S6QEN6_TRIMR</name>
<accession>A0A5S6QEN6</accession>
<feature type="domain" description="Golgin subfamily A conserved" evidence="4">
    <location>
        <begin position="363"/>
        <end position="557"/>
    </location>
</feature>
<feature type="coiled-coil region" evidence="2">
    <location>
        <begin position="345"/>
        <end position="411"/>
    </location>
</feature>
<feature type="domain" description="Golgin subfamily A conserved" evidence="4">
    <location>
        <begin position="657"/>
        <end position="782"/>
    </location>
</feature>
<feature type="region of interest" description="Disordered" evidence="3">
    <location>
        <begin position="796"/>
        <end position="824"/>
    </location>
</feature>
<dbReference type="InterPro" id="IPR043976">
    <property type="entry name" value="GOLGA_cons_dom"/>
</dbReference>
<feature type="compositionally biased region" description="Basic and acidic residues" evidence="3">
    <location>
        <begin position="431"/>
        <end position="441"/>
    </location>
</feature>